<dbReference type="GO" id="GO:0061630">
    <property type="term" value="F:ubiquitin protein ligase activity"/>
    <property type="evidence" value="ECO:0007669"/>
    <property type="project" value="TreeGrafter"/>
</dbReference>
<dbReference type="InterPro" id="IPR000315">
    <property type="entry name" value="Znf_B-box"/>
</dbReference>
<keyword evidence="1" id="KW-0863">Zinc-finger</keyword>
<evidence type="ECO:0000256" key="1">
    <source>
        <dbReference type="PROSITE-ProRule" id="PRU00024"/>
    </source>
</evidence>
<evidence type="ECO:0000256" key="2">
    <source>
        <dbReference type="SAM" id="MobiDB-lite"/>
    </source>
</evidence>
<dbReference type="OrthoDB" id="6106283at2759"/>
<dbReference type="Gene3D" id="3.30.160.60">
    <property type="entry name" value="Classic Zinc Finger"/>
    <property type="match status" value="1"/>
</dbReference>
<name>A0A6J8BQQ7_MYTCO</name>
<feature type="domain" description="B box-type" evidence="3">
    <location>
        <begin position="59"/>
        <end position="99"/>
    </location>
</feature>
<feature type="region of interest" description="Disordered" evidence="2">
    <location>
        <begin position="301"/>
        <end position="326"/>
    </location>
</feature>
<evidence type="ECO:0000259" key="3">
    <source>
        <dbReference type="PROSITE" id="PS50119"/>
    </source>
</evidence>
<dbReference type="CDD" id="cd19757">
    <property type="entry name" value="Bbox1"/>
    <property type="match status" value="1"/>
</dbReference>
<keyword evidence="5" id="KW-1185">Reference proteome</keyword>
<dbReference type="GO" id="GO:0008270">
    <property type="term" value="F:zinc ion binding"/>
    <property type="evidence" value="ECO:0007669"/>
    <property type="project" value="UniProtKB-KW"/>
</dbReference>
<feature type="compositionally biased region" description="Polar residues" evidence="2">
    <location>
        <begin position="311"/>
        <end position="326"/>
    </location>
</feature>
<organism evidence="4 5">
    <name type="scientific">Mytilus coruscus</name>
    <name type="common">Sea mussel</name>
    <dbReference type="NCBI Taxonomy" id="42192"/>
    <lineage>
        <taxon>Eukaryota</taxon>
        <taxon>Metazoa</taxon>
        <taxon>Spiralia</taxon>
        <taxon>Lophotrochozoa</taxon>
        <taxon>Mollusca</taxon>
        <taxon>Bivalvia</taxon>
        <taxon>Autobranchia</taxon>
        <taxon>Pteriomorphia</taxon>
        <taxon>Mytilida</taxon>
        <taxon>Mytiloidea</taxon>
        <taxon>Mytilidae</taxon>
        <taxon>Mytilinae</taxon>
        <taxon>Mytilus</taxon>
    </lineage>
</organism>
<reference evidence="4 5" key="1">
    <citation type="submission" date="2020-06" db="EMBL/GenBank/DDBJ databases">
        <authorList>
            <person name="Li R."/>
            <person name="Bekaert M."/>
        </authorList>
    </citation>
    <scope>NUCLEOTIDE SEQUENCE [LARGE SCALE GENOMIC DNA]</scope>
    <source>
        <strain evidence="5">wild</strain>
    </source>
</reference>
<keyword evidence="1" id="KW-0479">Metal-binding</keyword>
<keyword evidence="1" id="KW-0862">Zinc</keyword>
<evidence type="ECO:0000313" key="4">
    <source>
        <dbReference type="EMBL" id="CAC5386183.1"/>
    </source>
</evidence>
<feature type="region of interest" description="Disordered" evidence="2">
    <location>
        <begin position="260"/>
        <end position="289"/>
    </location>
</feature>
<feature type="compositionally biased region" description="Basic and acidic residues" evidence="2">
    <location>
        <begin position="260"/>
        <end position="279"/>
    </location>
</feature>
<gene>
    <name evidence="4" type="ORF">MCOR_21650</name>
</gene>
<accession>A0A6J8BQQ7</accession>
<protein>
    <recommendedName>
        <fullName evidence="3">B box-type domain-containing protein</fullName>
    </recommendedName>
</protein>
<dbReference type="InterPro" id="IPR047153">
    <property type="entry name" value="TRIM45/56/19-like"/>
</dbReference>
<evidence type="ECO:0000313" key="5">
    <source>
        <dbReference type="Proteomes" id="UP000507470"/>
    </source>
</evidence>
<dbReference type="PANTHER" id="PTHR25462:SF296">
    <property type="entry name" value="MEIOTIC P26, ISOFORM F"/>
    <property type="match status" value="1"/>
</dbReference>
<dbReference type="Pfam" id="PF00643">
    <property type="entry name" value="zf-B_box"/>
    <property type="match status" value="2"/>
</dbReference>
<sequence>MAQVSSQKCSLCDENNGAYYCYECQQALCTGCRSKHGKIPALRGHMVAAINTLDLSTVNKKSQCETHDKEILFYCTECSNLICSKCVTSTHKSHAIADISDVVEEEREKAKENLQQMKLKTEAISSLQEKIRREHIEKLHIESEKCIGHIESACKDLQSYIEAKGSIKKTEVEDNEKIENQNFEAFLKNTDLIHKRYVTILSELENLLLEKHDITFYSGYRSIQTDIQTLVSRPEEPPFARVPSFEDESLYREVLEHMESKMDKRKVAPEDSGDKDTLKGRMSQIKINKDMTSERNMMDFFLENEEDLEDSTPTPKGSSSAAMLQT</sequence>
<dbReference type="SMART" id="SM00336">
    <property type="entry name" value="BBOX"/>
    <property type="match status" value="2"/>
</dbReference>
<dbReference type="SUPFAM" id="SSF57845">
    <property type="entry name" value="B-box zinc-binding domain"/>
    <property type="match status" value="1"/>
</dbReference>
<dbReference type="PANTHER" id="PTHR25462">
    <property type="entry name" value="BONUS, ISOFORM C-RELATED"/>
    <property type="match status" value="1"/>
</dbReference>
<feature type="domain" description="B box-type" evidence="3">
    <location>
        <begin position="4"/>
        <end position="50"/>
    </location>
</feature>
<dbReference type="EMBL" id="CACVKT020003843">
    <property type="protein sequence ID" value="CAC5386183.1"/>
    <property type="molecule type" value="Genomic_DNA"/>
</dbReference>
<dbReference type="PROSITE" id="PS50119">
    <property type="entry name" value="ZF_BBOX"/>
    <property type="match status" value="2"/>
</dbReference>
<dbReference type="AlphaFoldDB" id="A0A6J8BQQ7"/>
<dbReference type="Proteomes" id="UP000507470">
    <property type="component" value="Unassembled WGS sequence"/>
</dbReference>
<proteinExistence type="predicted"/>